<dbReference type="Proteomes" id="UP000824890">
    <property type="component" value="Unassembled WGS sequence"/>
</dbReference>
<evidence type="ECO:0000256" key="6">
    <source>
        <dbReference type="SAM" id="MobiDB-lite"/>
    </source>
</evidence>
<evidence type="ECO:0000259" key="7">
    <source>
        <dbReference type="Pfam" id="PF08646"/>
    </source>
</evidence>
<dbReference type="InterPro" id="IPR012340">
    <property type="entry name" value="NA-bd_OB-fold"/>
</dbReference>
<keyword evidence="3" id="KW-0863">Zinc-finger</keyword>
<comment type="caution">
    <text evidence="8">The sequence shown here is derived from an EMBL/GenBank/DDBJ whole genome shotgun (WGS) entry which is preliminary data.</text>
</comment>
<reference evidence="8 9" key="1">
    <citation type="submission" date="2021-05" db="EMBL/GenBank/DDBJ databases">
        <title>Genome Assembly of Synthetic Allotetraploid Brassica napus Reveals Homoeologous Exchanges between Subgenomes.</title>
        <authorList>
            <person name="Davis J.T."/>
        </authorList>
    </citation>
    <scope>NUCLEOTIDE SEQUENCE [LARGE SCALE GENOMIC DNA]</scope>
    <source>
        <strain evidence="9">cv. Da-Ae</strain>
        <tissue evidence="8">Seedling</tissue>
    </source>
</reference>
<dbReference type="InterPro" id="IPR047192">
    <property type="entry name" value="Euk_RPA1_DBD_C"/>
</dbReference>
<dbReference type="CDD" id="cd04476">
    <property type="entry name" value="RPA1_DBD_C"/>
    <property type="match status" value="1"/>
</dbReference>
<proteinExistence type="inferred from homology"/>
<feature type="domain" description="Replication factor A C-terminal" evidence="7">
    <location>
        <begin position="229"/>
        <end position="355"/>
    </location>
</feature>
<dbReference type="Pfam" id="PF08646">
    <property type="entry name" value="Rep_fac-A_C"/>
    <property type="match status" value="1"/>
</dbReference>
<comment type="similarity">
    <text evidence="1">Belongs to the replication factor A protein 1 family.</text>
</comment>
<dbReference type="Gene3D" id="2.40.50.140">
    <property type="entry name" value="Nucleic acid-binding proteins"/>
    <property type="match status" value="2"/>
</dbReference>
<evidence type="ECO:0000256" key="3">
    <source>
        <dbReference type="ARBA" id="ARBA00022771"/>
    </source>
</evidence>
<evidence type="ECO:0000256" key="2">
    <source>
        <dbReference type="ARBA" id="ARBA00022723"/>
    </source>
</evidence>
<feature type="region of interest" description="Disordered" evidence="6">
    <location>
        <begin position="399"/>
        <end position="419"/>
    </location>
</feature>
<evidence type="ECO:0000256" key="4">
    <source>
        <dbReference type="ARBA" id="ARBA00022833"/>
    </source>
</evidence>
<evidence type="ECO:0000256" key="5">
    <source>
        <dbReference type="ARBA" id="ARBA00023125"/>
    </source>
</evidence>
<evidence type="ECO:0000256" key="1">
    <source>
        <dbReference type="ARBA" id="ARBA00005690"/>
    </source>
</evidence>
<dbReference type="EMBL" id="JAGKQM010000003">
    <property type="protein sequence ID" value="KAH0935275.1"/>
    <property type="molecule type" value="Genomic_DNA"/>
</dbReference>
<accession>A0ABQ8E3I7</accession>
<keyword evidence="5" id="KW-0238">DNA-binding</keyword>
<gene>
    <name evidence="8" type="ORF">HID58_012392</name>
</gene>
<dbReference type="InterPro" id="IPR013955">
    <property type="entry name" value="Rep_factor-A_C"/>
</dbReference>
<dbReference type="PANTHER" id="PTHR47165:SF4">
    <property type="entry name" value="OS03G0429900 PROTEIN"/>
    <property type="match status" value="1"/>
</dbReference>
<protein>
    <recommendedName>
        <fullName evidence="7">Replication factor A C-terminal domain-containing protein</fullName>
    </recommendedName>
</protein>
<evidence type="ECO:0000313" key="8">
    <source>
        <dbReference type="EMBL" id="KAH0935275.1"/>
    </source>
</evidence>
<evidence type="ECO:0000313" key="9">
    <source>
        <dbReference type="Proteomes" id="UP000824890"/>
    </source>
</evidence>
<keyword evidence="9" id="KW-1185">Reference proteome</keyword>
<keyword evidence="4" id="KW-0862">Zinc</keyword>
<sequence length="529" mass="58155">SVTPAPKMTTAVSPVANAVVARSTFNSLRLGRTSQFFVGRLIRFWDSRNIKKNGEFMGITILLLDELISLHVVGEIRSVQGSDLRNDAATTRVVVRLLIEPDVTVYLSLWDEAASTFRGLLKAGDKTKSVMLVTTVNPKLFGGSDHLLTASFQSGNMYLNSTPGTRFFFDTSLPEIATFVSMVGGESSKVFPLVDTLQGIKKKELVSIADLNTFISNSNEQTQEADFFCKARIVGVVHENGWSFVACTGCNRKLERIGTSLSCNRCVTDAVTGVVRFRVELAVDDGNDSATFVVFDKEMTKLTQQDAAVLALDEAANGGEENLPICLEELTDKEFVFQIRVTPFNFTPNHRTFTVSTITEDIISLTHGKVEEDENILGGNEGDSGLKAPPSGPSVLGENVGEECGTTDPPEIAVTRNNRKRSRHPEAAYLFGILLMCFGKDKKGKKVINNLAETKGITVVEDCWDTVQTALSGFTLSMRDVYLKSYENVQPEINCHTDELNTACSKCFHFFLVSEFIEMIMGLNNIVNR</sequence>
<dbReference type="SUPFAM" id="SSF50249">
    <property type="entry name" value="Nucleic acid-binding proteins"/>
    <property type="match status" value="1"/>
</dbReference>
<name>A0ABQ8E3I7_BRANA</name>
<dbReference type="PANTHER" id="PTHR47165">
    <property type="entry name" value="OS03G0429900 PROTEIN"/>
    <property type="match status" value="1"/>
</dbReference>
<organism evidence="8 9">
    <name type="scientific">Brassica napus</name>
    <name type="common">Rape</name>
    <dbReference type="NCBI Taxonomy" id="3708"/>
    <lineage>
        <taxon>Eukaryota</taxon>
        <taxon>Viridiplantae</taxon>
        <taxon>Streptophyta</taxon>
        <taxon>Embryophyta</taxon>
        <taxon>Tracheophyta</taxon>
        <taxon>Spermatophyta</taxon>
        <taxon>Magnoliopsida</taxon>
        <taxon>eudicotyledons</taxon>
        <taxon>Gunneridae</taxon>
        <taxon>Pentapetalae</taxon>
        <taxon>rosids</taxon>
        <taxon>malvids</taxon>
        <taxon>Brassicales</taxon>
        <taxon>Brassicaceae</taxon>
        <taxon>Brassiceae</taxon>
        <taxon>Brassica</taxon>
    </lineage>
</organism>
<feature type="non-terminal residue" evidence="8">
    <location>
        <position position="1"/>
    </location>
</feature>
<keyword evidence="2" id="KW-0479">Metal-binding</keyword>